<dbReference type="InterPro" id="IPR052203">
    <property type="entry name" value="GHMP_Kinase-Related"/>
</dbReference>
<dbReference type="InterPro" id="IPR001174">
    <property type="entry name" value="HddA/FKP"/>
</dbReference>
<name>A0A382CFY8_9ZZZZ</name>
<keyword evidence="3" id="KW-0418">Kinase</keyword>
<dbReference type="InterPro" id="IPR006204">
    <property type="entry name" value="GHMP_kinase_N_dom"/>
</dbReference>
<feature type="domain" description="GHMP kinase C-terminal" evidence="7">
    <location>
        <begin position="238"/>
        <end position="309"/>
    </location>
</feature>
<dbReference type="SUPFAM" id="SSF55060">
    <property type="entry name" value="GHMP Kinase, C-terminal domain"/>
    <property type="match status" value="1"/>
</dbReference>
<evidence type="ECO:0000256" key="1">
    <source>
        <dbReference type="ARBA" id="ARBA00022679"/>
    </source>
</evidence>
<evidence type="ECO:0000256" key="4">
    <source>
        <dbReference type="ARBA" id="ARBA00022840"/>
    </source>
</evidence>
<keyword evidence="4" id="KW-0067">ATP-binding</keyword>
<feature type="domain" description="GHMP kinase N-terminal" evidence="6">
    <location>
        <begin position="74"/>
        <end position="157"/>
    </location>
</feature>
<evidence type="ECO:0000313" key="8">
    <source>
        <dbReference type="EMBL" id="SVB25005.1"/>
    </source>
</evidence>
<keyword evidence="2" id="KW-0547">Nucleotide-binding</keyword>
<evidence type="ECO:0000256" key="3">
    <source>
        <dbReference type="ARBA" id="ARBA00022777"/>
    </source>
</evidence>
<evidence type="ECO:0000256" key="2">
    <source>
        <dbReference type="ARBA" id="ARBA00022741"/>
    </source>
</evidence>
<evidence type="ECO:0000256" key="5">
    <source>
        <dbReference type="ARBA" id="ARBA00038121"/>
    </source>
</evidence>
<dbReference type="InterPro" id="IPR036554">
    <property type="entry name" value="GHMP_kinase_C_sf"/>
</dbReference>
<evidence type="ECO:0000259" key="7">
    <source>
        <dbReference type="Pfam" id="PF08544"/>
    </source>
</evidence>
<dbReference type="AlphaFoldDB" id="A0A382CFY8"/>
<dbReference type="GO" id="GO:0005524">
    <property type="term" value="F:ATP binding"/>
    <property type="evidence" value="ECO:0007669"/>
    <property type="project" value="UniProtKB-KW"/>
</dbReference>
<dbReference type="Pfam" id="PF08544">
    <property type="entry name" value="GHMP_kinases_C"/>
    <property type="match status" value="1"/>
</dbReference>
<dbReference type="GO" id="GO:0050201">
    <property type="term" value="F:fucokinase activity"/>
    <property type="evidence" value="ECO:0007669"/>
    <property type="project" value="TreeGrafter"/>
</dbReference>
<sequence>VIITKTPYRISFFGGGTDHPLWFKEHGGKVLATTFDKYCYISLRHLPPFFDHKYRIVYSQIEDINSINEIKHPAVKEVLKYFHSNEGVEIHHDGDLPARSGLGSSSSFTVGLINAMNALKGKYCSPYELASTAIHIEQDLIKECVGSQDQISAAYGGFNEIEFFKDGTFSVEPKLINQERKKDLNDHLMLFFTGVSRLSSEVAESLISNMENCSSQMHELHDMVDEGSKILSNANIPLEEFGKLLDRTWRNKRSLSNMITNTKIDDLYNAAIKAGALGGKILGAGGGGFVLFFVKPEHQEKVKKALSNFTYVPFKFENTGSKVVVYQPNGF</sequence>
<dbReference type="PRINTS" id="PR00960">
    <property type="entry name" value="LMBPPROTEIN"/>
</dbReference>
<protein>
    <recommendedName>
        <fullName evidence="9">Kinase</fullName>
    </recommendedName>
</protein>
<dbReference type="Pfam" id="PF00288">
    <property type="entry name" value="GHMP_kinases_N"/>
    <property type="match status" value="1"/>
</dbReference>
<evidence type="ECO:0000259" key="6">
    <source>
        <dbReference type="Pfam" id="PF00288"/>
    </source>
</evidence>
<organism evidence="8">
    <name type="scientific">marine metagenome</name>
    <dbReference type="NCBI Taxonomy" id="408172"/>
    <lineage>
        <taxon>unclassified sequences</taxon>
        <taxon>metagenomes</taxon>
        <taxon>ecological metagenomes</taxon>
    </lineage>
</organism>
<dbReference type="Gene3D" id="3.30.230.120">
    <property type="match status" value="1"/>
</dbReference>
<accession>A0A382CFY8</accession>
<dbReference type="InterPro" id="IPR014606">
    <property type="entry name" value="Heptose_7-P_kinase"/>
</dbReference>
<keyword evidence="1" id="KW-0808">Transferase</keyword>
<dbReference type="EMBL" id="UINC01034329">
    <property type="protein sequence ID" value="SVB25005.1"/>
    <property type="molecule type" value="Genomic_DNA"/>
</dbReference>
<proteinExistence type="inferred from homology"/>
<dbReference type="PIRSF" id="PIRSF036406">
    <property type="entry name" value="Hept_kin"/>
    <property type="match status" value="1"/>
</dbReference>
<evidence type="ECO:0008006" key="9">
    <source>
        <dbReference type="Google" id="ProtNLM"/>
    </source>
</evidence>
<dbReference type="PANTHER" id="PTHR32463:SF0">
    <property type="entry name" value="L-FUCOSE KINASE"/>
    <property type="match status" value="1"/>
</dbReference>
<gene>
    <name evidence="8" type="ORF">METZ01_LOCUS177859</name>
</gene>
<reference evidence="8" key="1">
    <citation type="submission" date="2018-05" db="EMBL/GenBank/DDBJ databases">
        <authorList>
            <person name="Lanie J.A."/>
            <person name="Ng W.-L."/>
            <person name="Kazmierczak K.M."/>
            <person name="Andrzejewski T.M."/>
            <person name="Davidsen T.M."/>
            <person name="Wayne K.J."/>
            <person name="Tettelin H."/>
            <person name="Glass J.I."/>
            <person name="Rusch D."/>
            <person name="Podicherti R."/>
            <person name="Tsui H.-C.T."/>
            <person name="Winkler M.E."/>
        </authorList>
    </citation>
    <scope>NUCLEOTIDE SEQUENCE</scope>
</reference>
<dbReference type="InterPro" id="IPR013750">
    <property type="entry name" value="GHMP_kinase_C_dom"/>
</dbReference>
<dbReference type="GO" id="GO:0042352">
    <property type="term" value="P:GDP-L-fucose salvage"/>
    <property type="evidence" value="ECO:0007669"/>
    <property type="project" value="TreeGrafter"/>
</dbReference>
<dbReference type="InterPro" id="IPR020568">
    <property type="entry name" value="Ribosomal_Su5_D2-typ_SF"/>
</dbReference>
<comment type="similarity">
    <text evidence="5">Belongs to the GHMP kinase family.</text>
</comment>
<feature type="non-terminal residue" evidence="8">
    <location>
        <position position="1"/>
    </location>
</feature>
<dbReference type="SUPFAM" id="SSF54211">
    <property type="entry name" value="Ribosomal protein S5 domain 2-like"/>
    <property type="match status" value="1"/>
</dbReference>
<dbReference type="PANTHER" id="PTHR32463">
    <property type="entry name" value="L-FUCOSE KINASE"/>
    <property type="match status" value="1"/>
</dbReference>